<accession>A0A7J6KP69</accession>
<dbReference type="FunFam" id="1.10.340.70:FF:000001">
    <property type="entry name" value="Retrovirus-related Pol polyprotein from transposon gypsy-like Protein"/>
    <property type="match status" value="1"/>
</dbReference>
<name>A0A7J6KP69_PEROL</name>
<proteinExistence type="predicted"/>
<dbReference type="OrthoDB" id="414640at2759"/>
<evidence type="ECO:0000259" key="1">
    <source>
        <dbReference type="PROSITE" id="PS50994"/>
    </source>
</evidence>
<dbReference type="Gene3D" id="3.30.420.10">
    <property type="entry name" value="Ribonuclease H-like superfamily/Ribonuclease H"/>
    <property type="match status" value="1"/>
</dbReference>
<gene>
    <name evidence="2" type="ORF">FOZ61_002903</name>
</gene>
<dbReference type="InterPro" id="IPR036397">
    <property type="entry name" value="RNaseH_sf"/>
</dbReference>
<dbReference type="InterPro" id="IPR012337">
    <property type="entry name" value="RNaseH-like_sf"/>
</dbReference>
<evidence type="ECO:0000313" key="3">
    <source>
        <dbReference type="Proteomes" id="UP000570595"/>
    </source>
</evidence>
<dbReference type="GO" id="GO:0015074">
    <property type="term" value="P:DNA integration"/>
    <property type="evidence" value="ECO:0007669"/>
    <property type="project" value="InterPro"/>
</dbReference>
<dbReference type="InterPro" id="IPR041588">
    <property type="entry name" value="Integrase_H2C2"/>
</dbReference>
<dbReference type="Gene3D" id="1.10.340.70">
    <property type="match status" value="1"/>
</dbReference>
<protein>
    <recommendedName>
        <fullName evidence="1">Integrase catalytic domain-containing protein</fullName>
    </recommendedName>
</protein>
<evidence type="ECO:0000313" key="2">
    <source>
        <dbReference type="EMBL" id="KAF4648286.1"/>
    </source>
</evidence>
<dbReference type="PANTHER" id="PTHR37984">
    <property type="entry name" value="PROTEIN CBG26694"/>
    <property type="match status" value="1"/>
</dbReference>
<dbReference type="GO" id="GO:0003676">
    <property type="term" value="F:nucleic acid binding"/>
    <property type="evidence" value="ECO:0007669"/>
    <property type="project" value="InterPro"/>
</dbReference>
<dbReference type="InterPro" id="IPR001584">
    <property type="entry name" value="Integrase_cat-core"/>
</dbReference>
<organism evidence="2 3">
    <name type="scientific">Perkinsus olseni</name>
    <name type="common">Perkinsus atlanticus</name>
    <dbReference type="NCBI Taxonomy" id="32597"/>
    <lineage>
        <taxon>Eukaryota</taxon>
        <taxon>Sar</taxon>
        <taxon>Alveolata</taxon>
        <taxon>Perkinsozoa</taxon>
        <taxon>Perkinsea</taxon>
        <taxon>Perkinsida</taxon>
        <taxon>Perkinsidae</taxon>
        <taxon>Perkinsus</taxon>
    </lineage>
</organism>
<dbReference type="PANTHER" id="PTHR37984:SF5">
    <property type="entry name" value="PROTEIN NYNRIN-LIKE"/>
    <property type="match status" value="1"/>
</dbReference>
<feature type="non-terminal residue" evidence="2">
    <location>
        <position position="343"/>
    </location>
</feature>
<dbReference type="Pfam" id="PF17921">
    <property type="entry name" value="Integrase_H2C2"/>
    <property type="match status" value="1"/>
</dbReference>
<dbReference type="AlphaFoldDB" id="A0A7J6KP69"/>
<sequence length="343" mass="38386">MQQYRFEVRYKEGVKNVNADALSRPLSSKAIRLATMLRQDDPTTIRTRPRIPPGASVLTTTGVLLTSSASATGRRPARSSTMIPAKPKATKRLIPQPVRSGLDVVPPDSVLPDCDPELSGLPKPAEVPMIATVLLCSKWTWEQIRLAQDTDPVVSKVRERVGDDRPLARKEFVSKAFVAYRRLWPTLDVGNGVLVRFLRVDPLSPVRTVPVIPESLRQDTLVHFHSAPAHFGQKRMLELMKQQVYWPNMHVDVEAFVHNCRSCILGQSARPPKAPLGTAPVGRPWHTVAIDYLDITPAVDGKRHLLVLQDYFTKWSEAFPLDTLTVAETLPHLLDIFRRFGPP</sequence>
<dbReference type="InterPro" id="IPR050951">
    <property type="entry name" value="Retrovirus_Pol_polyprotein"/>
</dbReference>
<dbReference type="PROSITE" id="PS50994">
    <property type="entry name" value="INTEGRASE"/>
    <property type="match status" value="1"/>
</dbReference>
<feature type="domain" description="Integrase catalytic" evidence="1">
    <location>
        <begin position="276"/>
        <end position="343"/>
    </location>
</feature>
<reference evidence="2 3" key="1">
    <citation type="submission" date="2020-04" db="EMBL/GenBank/DDBJ databases">
        <title>Perkinsus olseni comparative genomics.</title>
        <authorList>
            <person name="Bogema D.R."/>
        </authorList>
    </citation>
    <scope>NUCLEOTIDE SEQUENCE [LARGE SCALE GENOMIC DNA]</scope>
    <source>
        <strain evidence="2">ATCC PRA-179</strain>
    </source>
</reference>
<comment type="caution">
    <text evidence="2">The sequence shown here is derived from an EMBL/GenBank/DDBJ whole genome shotgun (WGS) entry which is preliminary data.</text>
</comment>
<dbReference type="SUPFAM" id="SSF53098">
    <property type="entry name" value="Ribonuclease H-like"/>
    <property type="match status" value="1"/>
</dbReference>
<dbReference type="Proteomes" id="UP000570595">
    <property type="component" value="Unassembled WGS sequence"/>
</dbReference>
<dbReference type="EMBL" id="JABAHT010001857">
    <property type="protein sequence ID" value="KAF4648286.1"/>
    <property type="molecule type" value="Genomic_DNA"/>
</dbReference>